<proteinExistence type="predicted"/>
<sequence length="299" mass="34370">MFNQLKLKPLRIRIPFLIDVIFVSDPVQIRLIEKSGTVDRLHSYPTKSLPWWVKFYFSSTKFYDQQRDLWFCPFESKDNSSYYPRRAYLEEKVALSYSQEDVQKIAELLRTDAEDEVLAHAMVQIVNRRFFDQDVPLEITREAKDTVQSLPEAILPWKYIRGKKAQAKIMNYCQGNLPQGVHILDVGHNIGEVVQASALSLKKLKENLNQPIERTFTDNAPTPQVPRIAIKPSTFDGMLRSPTTPGKTVLLLMIAKAAAEIQDLSFTFSTGSSERECVFKDFFLKFMADLQQELKQGAL</sequence>
<dbReference type="EMBL" id="JACJQH010000001">
    <property type="protein sequence ID" value="MBD2193977.1"/>
    <property type="molecule type" value="Genomic_DNA"/>
</dbReference>
<reference evidence="1 2" key="1">
    <citation type="journal article" date="2020" name="ISME J.">
        <title>Comparative genomics reveals insights into cyanobacterial evolution and habitat adaptation.</title>
        <authorList>
            <person name="Chen M.Y."/>
            <person name="Teng W.K."/>
            <person name="Zhao L."/>
            <person name="Hu C.X."/>
            <person name="Zhou Y.K."/>
            <person name="Han B.P."/>
            <person name="Song L.R."/>
            <person name="Shu W.S."/>
        </authorList>
    </citation>
    <scope>NUCLEOTIDE SEQUENCE [LARGE SCALE GENOMIC DNA]</scope>
    <source>
        <strain evidence="1 2">FACHB-288</strain>
    </source>
</reference>
<gene>
    <name evidence="1" type="ORF">H6G24_00515</name>
</gene>
<dbReference type="RefSeq" id="WP_190538349.1">
    <property type="nucleotide sequence ID" value="NZ_CAWPNO010000001.1"/>
</dbReference>
<evidence type="ECO:0000313" key="1">
    <source>
        <dbReference type="EMBL" id="MBD2193977.1"/>
    </source>
</evidence>
<protein>
    <submittedName>
        <fullName evidence="1">Uncharacterized protein</fullName>
    </submittedName>
</protein>
<name>A0ABR8A1Z7_9CYAN</name>
<accession>A0ABR8A1Z7</accession>
<keyword evidence="2" id="KW-1185">Reference proteome</keyword>
<evidence type="ECO:0000313" key="2">
    <source>
        <dbReference type="Proteomes" id="UP000658514"/>
    </source>
</evidence>
<dbReference type="Proteomes" id="UP000658514">
    <property type="component" value="Unassembled WGS sequence"/>
</dbReference>
<organism evidence="1 2">
    <name type="scientific">Calothrix parietina FACHB-288</name>
    <dbReference type="NCBI Taxonomy" id="2692896"/>
    <lineage>
        <taxon>Bacteria</taxon>
        <taxon>Bacillati</taxon>
        <taxon>Cyanobacteriota</taxon>
        <taxon>Cyanophyceae</taxon>
        <taxon>Nostocales</taxon>
        <taxon>Calotrichaceae</taxon>
        <taxon>Calothrix</taxon>
    </lineage>
</organism>
<comment type="caution">
    <text evidence="1">The sequence shown here is derived from an EMBL/GenBank/DDBJ whole genome shotgun (WGS) entry which is preliminary data.</text>
</comment>